<organism evidence="3 4">
    <name type="scientific">Amycolatopsis speibonae</name>
    <dbReference type="NCBI Taxonomy" id="1450224"/>
    <lineage>
        <taxon>Bacteria</taxon>
        <taxon>Bacillati</taxon>
        <taxon>Actinomycetota</taxon>
        <taxon>Actinomycetes</taxon>
        <taxon>Pseudonocardiales</taxon>
        <taxon>Pseudonocardiaceae</taxon>
        <taxon>Amycolatopsis</taxon>
    </lineage>
</organism>
<name>A0ABV7NZX9_9PSEU</name>
<feature type="compositionally biased region" description="Basic and acidic residues" evidence="1">
    <location>
        <begin position="35"/>
        <end position="46"/>
    </location>
</feature>
<protein>
    <recommendedName>
        <fullName evidence="5">Lipoprotein</fullName>
    </recommendedName>
</protein>
<sequence>MTRKSLRWKGFAAATALLTFAAGCGSDIAKTEEKLSEPAIDQRIDEPPDGVVAPRPLDAYRVTEDDSSVIFQAMQKVLRECMKAKGFEFKAEELPKNQQNKSAWIDPDSLGLLSAAAANETGYHRPSSQRKQQTPTGQGEGSAQSEDYRTALDGVLKPPENGAQPTDRGCRGEADKRLKPGGEVAADADLVSRLRDKSYQATAIDSRVKAAFTAWAGCMGKKGFTYGNPAEAAAAAWPDPASAAEIDTAKADMLCKKENKVLGTWEAVISAYQKELIKQNDSGLQGLEEAVKTRVDQAKAILGGR</sequence>
<dbReference type="RefSeq" id="WP_378241101.1">
    <property type="nucleotide sequence ID" value="NZ_JBHRWK010000035.1"/>
</dbReference>
<reference evidence="4" key="1">
    <citation type="journal article" date="2019" name="Int. J. Syst. Evol. Microbiol.">
        <title>The Global Catalogue of Microorganisms (GCM) 10K type strain sequencing project: providing services to taxonomists for standard genome sequencing and annotation.</title>
        <authorList>
            <consortium name="The Broad Institute Genomics Platform"/>
            <consortium name="The Broad Institute Genome Sequencing Center for Infectious Disease"/>
            <person name="Wu L."/>
            <person name="Ma J."/>
        </authorList>
    </citation>
    <scope>NUCLEOTIDE SEQUENCE [LARGE SCALE GENOMIC DNA]</scope>
    <source>
        <strain evidence="4">CGMCC 4.7676</strain>
    </source>
</reference>
<evidence type="ECO:0008006" key="5">
    <source>
        <dbReference type="Google" id="ProtNLM"/>
    </source>
</evidence>
<proteinExistence type="predicted"/>
<dbReference type="PROSITE" id="PS51257">
    <property type="entry name" value="PROKAR_LIPOPROTEIN"/>
    <property type="match status" value="1"/>
</dbReference>
<keyword evidence="2" id="KW-0732">Signal</keyword>
<feature type="chain" id="PRO_5046359110" description="Lipoprotein" evidence="2">
    <location>
        <begin position="22"/>
        <end position="305"/>
    </location>
</feature>
<evidence type="ECO:0000256" key="2">
    <source>
        <dbReference type="SAM" id="SignalP"/>
    </source>
</evidence>
<feature type="region of interest" description="Disordered" evidence="1">
    <location>
        <begin position="35"/>
        <end position="54"/>
    </location>
</feature>
<feature type="region of interest" description="Disordered" evidence="1">
    <location>
        <begin position="119"/>
        <end position="181"/>
    </location>
</feature>
<evidence type="ECO:0000313" key="3">
    <source>
        <dbReference type="EMBL" id="MFC3452315.1"/>
    </source>
</evidence>
<keyword evidence="4" id="KW-1185">Reference proteome</keyword>
<feature type="compositionally biased region" description="Polar residues" evidence="1">
    <location>
        <begin position="129"/>
        <end position="145"/>
    </location>
</feature>
<comment type="caution">
    <text evidence="3">The sequence shown here is derived from an EMBL/GenBank/DDBJ whole genome shotgun (WGS) entry which is preliminary data.</text>
</comment>
<evidence type="ECO:0000256" key="1">
    <source>
        <dbReference type="SAM" id="MobiDB-lite"/>
    </source>
</evidence>
<dbReference type="Proteomes" id="UP001595645">
    <property type="component" value="Unassembled WGS sequence"/>
</dbReference>
<dbReference type="EMBL" id="JBHRWK010000035">
    <property type="protein sequence ID" value="MFC3452315.1"/>
    <property type="molecule type" value="Genomic_DNA"/>
</dbReference>
<evidence type="ECO:0000313" key="4">
    <source>
        <dbReference type="Proteomes" id="UP001595645"/>
    </source>
</evidence>
<feature type="signal peptide" evidence="2">
    <location>
        <begin position="1"/>
        <end position="21"/>
    </location>
</feature>
<gene>
    <name evidence="3" type="ORF">ACFOSH_23005</name>
</gene>
<feature type="compositionally biased region" description="Basic and acidic residues" evidence="1">
    <location>
        <begin position="168"/>
        <end position="180"/>
    </location>
</feature>
<accession>A0ABV7NZX9</accession>